<evidence type="ECO:0000313" key="1">
    <source>
        <dbReference type="EMBL" id="KAI8038953.1"/>
    </source>
</evidence>
<protein>
    <submittedName>
        <fullName evidence="1">Uncharacterized protein</fullName>
    </submittedName>
</protein>
<reference evidence="1" key="1">
    <citation type="journal article" date="2023" name="Genome Biol. Evol.">
        <title>Long-read-based Genome Assembly of Drosophila gunungcola Reveals Fewer Chemosensory Genes in Flower-breeding Species.</title>
        <authorList>
            <person name="Negi A."/>
            <person name="Liao B.Y."/>
            <person name="Yeh S.D."/>
        </authorList>
    </citation>
    <scope>NUCLEOTIDE SEQUENCE</scope>
    <source>
        <strain evidence="1">Sukarami</strain>
    </source>
</reference>
<organism evidence="1 2">
    <name type="scientific">Drosophila gunungcola</name>
    <name type="common">fruit fly</name>
    <dbReference type="NCBI Taxonomy" id="103775"/>
    <lineage>
        <taxon>Eukaryota</taxon>
        <taxon>Metazoa</taxon>
        <taxon>Ecdysozoa</taxon>
        <taxon>Arthropoda</taxon>
        <taxon>Hexapoda</taxon>
        <taxon>Insecta</taxon>
        <taxon>Pterygota</taxon>
        <taxon>Neoptera</taxon>
        <taxon>Endopterygota</taxon>
        <taxon>Diptera</taxon>
        <taxon>Brachycera</taxon>
        <taxon>Muscomorpha</taxon>
        <taxon>Ephydroidea</taxon>
        <taxon>Drosophilidae</taxon>
        <taxon>Drosophila</taxon>
        <taxon>Sophophora</taxon>
    </lineage>
</organism>
<keyword evidence="2" id="KW-1185">Reference proteome</keyword>
<dbReference type="AlphaFoldDB" id="A0A9P9YLJ4"/>
<proteinExistence type="predicted"/>
<sequence length="46" mass="5410">MRTFRSSSMKQPLQRFKHHQDRALNTILVILKVSDLSRPKNLHAPI</sequence>
<accession>A0A9P9YLJ4</accession>
<evidence type="ECO:0000313" key="2">
    <source>
        <dbReference type="Proteomes" id="UP001059596"/>
    </source>
</evidence>
<comment type="caution">
    <text evidence="1">The sequence shown here is derived from an EMBL/GenBank/DDBJ whole genome shotgun (WGS) entry which is preliminary data.</text>
</comment>
<name>A0A9P9YLJ4_9MUSC</name>
<dbReference type="Proteomes" id="UP001059596">
    <property type="component" value="Unassembled WGS sequence"/>
</dbReference>
<dbReference type="EMBL" id="JAMKOV010000006">
    <property type="protein sequence ID" value="KAI8038953.1"/>
    <property type="molecule type" value="Genomic_DNA"/>
</dbReference>
<gene>
    <name evidence="1" type="ORF">M5D96_007663</name>
</gene>